<accession>A0A699T3V0</accession>
<feature type="compositionally biased region" description="Polar residues" evidence="1">
    <location>
        <begin position="32"/>
        <end position="48"/>
    </location>
</feature>
<organism evidence="2">
    <name type="scientific">Tanacetum cinerariifolium</name>
    <name type="common">Dalmatian daisy</name>
    <name type="synonym">Chrysanthemum cinerariifolium</name>
    <dbReference type="NCBI Taxonomy" id="118510"/>
    <lineage>
        <taxon>Eukaryota</taxon>
        <taxon>Viridiplantae</taxon>
        <taxon>Streptophyta</taxon>
        <taxon>Embryophyta</taxon>
        <taxon>Tracheophyta</taxon>
        <taxon>Spermatophyta</taxon>
        <taxon>Magnoliopsida</taxon>
        <taxon>eudicotyledons</taxon>
        <taxon>Gunneridae</taxon>
        <taxon>Pentapetalae</taxon>
        <taxon>asterids</taxon>
        <taxon>campanulids</taxon>
        <taxon>Asterales</taxon>
        <taxon>Asteraceae</taxon>
        <taxon>Asteroideae</taxon>
        <taxon>Anthemideae</taxon>
        <taxon>Anthemidinae</taxon>
        <taxon>Tanacetum</taxon>
    </lineage>
</organism>
<sequence length="103" mass="11549">MDPKIPQNLEDYVHSIKSTKNKNKNKAHEYVSKSSVDSITKMNGSQIGENRKSDKNESIKGDESTGRKNFDDKGDKGDMNVDCEKSIKKSNGNVEKLVSQDKE</sequence>
<gene>
    <name evidence="2" type="ORF">Tci_876102</name>
</gene>
<evidence type="ECO:0000313" key="2">
    <source>
        <dbReference type="EMBL" id="GFD04133.1"/>
    </source>
</evidence>
<comment type="caution">
    <text evidence="2">The sequence shown here is derived from an EMBL/GenBank/DDBJ whole genome shotgun (WGS) entry which is preliminary data.</text>
</comment>
<name>A0A699T3V0_TANCI</name>
<feature type="region of interest" description="Disordered" evidence="1">
    <location>
        <begin position="17"/>
        <end position="103"/>
    </location>
</feature>
<dbReference type="AlphaFoldDB" id="A0A699T3V0"/>
<feature type="non-terminal residue" evidence="2">
    <location>
        <position position="103"/>
    </location>
</feature>
<protein>
    <submittedName>
        <fullName evidence="2">Uncharacterized protein</fullName>
    </submittedName>
</protein>
<evidence type="ECO:0000256" key="1">
    <source>
        <dbReference type="SAM" id="MobiDB-lite"/>
    </source>
</evidence>
<proteinExistence type="predicted"/>
<feature type="compositionally biased region" description="Basic and acidic residues" evidence="1">
    <location>
        <begin position="49"/>
        <end position="87"/>
    </location>
</feature>
<reference evidence="2" key="1">
    <citation type="journal article" date="2019" name="Sci. Rep.">
        <title>Draft genome of Tanacetum cinerariifolium, the natural source of mosquito coil.</title>
        <authorList>
            <person name="Yamashiro T."/>
            <person name="Shiraishi A."/>
            <person name="Satake H."/>
            <person name="Nakayama K."/>
        </authorList>
    </citation>
    <scope>NUCLEOTIDE SEQUENCE</scope>
</reference>
<dbReference type="EMBL" id="BKCJ011209590">
    <property type="protein sequence ID" value="GFD04133.1"/>
    <property type="molecule type" value="Genomic_DNA"/>
</dbReference>